<evidence type="ECO:0000259" key="10">
    <source>
        <dbReference type="Pfam" id="PF12949"/>
    </source>
</evidence>
<feature type="compositionally biased region" description="Acidic residues" evidence="7">
    <location>
        <begin position="154"/>
        <end position="167"/>
    </location>
</feature>
<evidence type="ECO:0000256" key="5">
    <source>
        <dbReference type="ARBA" id="ARBA00023136"/>
    </source>
</evidence>
<dbReference type="GO" id="GO:0003682">
    <property type="term" value="F:chromatin binding"/>
    <property type="evidence" value="ECO:0007669"/>
    <property type="project" value="InterPro"/>
</dbReference>
<accession>A0A409WQZ8</accession>
<evidence type="ECO:0000256" key="6">
    <source>
        <dbReference type="ARBA" id="ARBA00023242"/>
    </source>
</evidence>
<dbReference type="InterPro" id="IPR025856">
    <property type="entry name" value="HeH/LEM_domain"/>
</dbReference>
<evidence type="ECO:0000256" key="2">
    <source>
        <dbReference type="ARBA" id="ARBA00022553"/>
    </source>
</evidence>
<dbReference type="GO" id="GO:0071763">
    <property type="term" value="P:nuclear membrane organization"/>
    <property type="evidence" value="ECO:0007669"/>
    <property type="project" value="TreeGrafter"/>
</dbReference>
<dbReference type="InterPro" id="IPR041885">
    <property type="entry name" value="MAN1_winged_helix_dom"/>
</dbReference>
<evidence type="ECO:0000256" key="8">
    <source>
        <dbReference type="SAM" id="Phobius"/>
    </source>
</evidence>
<dbReference type="InterPro" id="IPR018996">
    <property type="entry name" value="Man1/Src1-like_C"/>
</dbReference>
<evidence type="ECO:0000313" key="12">
    <source>
        <dbReference type="Proteomes" id="UP000284842"/>
    </source>
</evidence>
<dbReference type="Proteomes" id="UP000284842">
    <property type="component" value="Unassembled WGS sequence"/>
</dbReference>
<feature type="compositionally biased region" description="Acidic residues" evidence="7">
    <location>
        <begin position="304"/>
        <end position="314"/>
    </location>
</feature>
<keyword evidence="2" id="KW-0597">Phosphoprotein</keyword>
<dbReference type="CDD" id="cd12935">
    <property type="entry name" value="LEM_like"/>
    <property type="match status" value="1"/>
</dbReference>
<dbReference type="GO" id="GO:0034399">
    <property type="term" value="C:nuclear periphery"/>
    <property type="evidence" value="ECO:0007669"/>
    <property type="project" value="TreeGrafter"/>
</dbReference>
<organism evidence="11 12">
    <name type="scientific">Panaeolus cyanescens</name>
    <dbReference type="NCBI Taxonomy" id="181874"/>
    <lineage>
        <taxon>Eukaryota</taxon>
        <taxon>Fungi</taxon>
        <taxon>Dikarya</taxon>
        <taxon>Basidiomycota</taxon>
        <taxon>Agaricomycotina</taxon>
        <taxon>Agaricomycetes</taxon>
        <taxon>Agaricomycetidae</taxon>
        <taxon>Agaricales</taxon>
        <taxon>Agaricineae</taxon>
        <taxon>Galeropsidaceae</taxon>
        <taxon>Panaeolus</taxon>
    </lineage>
</organism>
<keyword evidence="12" id="KW-1185">Reference proteome</keyword>
<feature type="compositionally biased region" description="Pro residues" evidence="7">
    <location>
        <begin position="258"/>
        <end position="279"/>
    </location>
</feature>
<feature type="region of interest" description="Disordered" evidence="7">
    <location>
        <begin position="82"/>
        <end position="315"/>
    </location>
</feature>
<keyword evidence="5 8" id="KW-0472">Membrane</keyword>
<proteinExistence type="predicted"/>
<comment type="subcellular location">
    <subcellularLocation>
        <location evidence="1">Nucleus inner membrane</location>
    </subcellularLocation>
</comment>
<evidence type="ECO:0000313" key="11">
    <source>
        <dbReference type="EMBL" id="PPQ80965.1"/>
    </source>
</evidence>
<sequence length="778" mass="86516">MSSKLTSAQVIALGEYLDPDFDPSTLTISQLLGVLGYHNIQYPMPYSKPKLVKTFNQELKTRAAKFKKERLKKENSIASDEGILDGHTGQLLNKGKAPLVPRRSSRRISQIPIDEDSSPVRAEPTPAKRRRSSAQPALGRSSIAFAKPPATLVEESEPEEIIDEEDELPIKKVSRKKISTAGKQARKSVVSGDESGWEDNNIFQSGAESSSPVRASPVRPRVSRTSIAPRKSRKSTSAPPQMIASSPSPLRSSVASPPQSPFHPNLPPLPQFRFPPQPRFTPIREPTPAEPSKPSVADVHVKEEEEAQDMELDGETSANELGAYSEDEKQQETYTEELQPLNDVQAEPSSPVTSQGNITITRIFAWLMIIGLAYTTYKYKRESASIGFCLRGTNTNPSLDAIRSKRAAEAACYERFKSSNTTEEIEKAQESCALPPLIPLPHPQRCTPCPDHGTCTQFDVTCDSGYLLKPNIFLSFIPVKPSQSELTTTYVPELTSILFQTVDAMTNGLPLFGSVGFPPRCLADPERKRHLGAVGKSIEAYLARERGRRICDGRAASDAPDDAQTWGVEINHLKEIFKKKSMNPSLKPVFDELFHDAIQQLIEWGGVFIDEGKDGNRYVAHKTPATSFVCDVKVKMREVWALWKSTVFAIIVALLGAIYIRYRMTVKQKESKRVAGLVQVALDTLRNQEMAHYTDPLNAPQPYLSSIQLRDVVLQDVHAISTRRKLWERVERIVEGNANVRANLEEIEGGDETRVWRWVGSTGRTPARRELADEPDSD</sequence>
<dbReference type="InterPro" id="IPR044780">
    <property type="entry name" value="Heh2/Src1"/>
</dbReference>
<protein>
    <recommendedName>
        <fullName evidence="13">Man1/Src1 C-terminal domain-containing protein</fullName>
    </recommendedName>
</protein>
<dbReference type="InParanoid" id="A0A409WQZ8"/>
<feature type="domain" description="Man1/Src1-like C-terminal" evidence="9">
    <location>
        <begin position="369"/>
        <end position="761"/>
    </location>
</feature>
<evidence type="ECO:0000256" key="1">
    <source>
        <dbReference type="ARBA" id="ARBA00004540"/>
    </source>
</evidence>
<evidence type="ECO:0008006" key="13">
    <source>
        <dbReference type="Google" id="ProtNLM"/>
    </source>
</evidence>
<gene>
    <name evidence="11" type="ORF">CVT24_013179</name>
</gene>
<feature type="domain" description="HeH/LEM" evidence="10">
    <location>
        <begin position="23"/>
        <end position="57"/>
    </location>
</feature>
<evidence type="ECO:0000256" key="3">
    <source>
        <dbReference type="ARBA" id="ARBA00022692"/>
    </source>
</evidence>
<comment type="caution">
    <text evidence="11">The sequence shown here is derived from an EMBL/GenBank/DDBJ whole genome shotgun (WGS) entry which is preliminary data.</text>
</comment>
<dbReference type="PANTHER" id="PTHR47808">
    <property type="entry name" value="INNER NUCLEAR MEMBRANE PROTEIN HEH2-RELATED"/>
    <property type="match status" value="1"/>
</dbReference>
<dbReference type="Gene3D" id="1.10.10.1180">
    <property type="entry name" value="MAN1, winged-helix domain"/>
    <property type="match status" value="1"/>
</dbReference>
<dbReference type="OrthoDB" id="5376590at2759"/>
<dbReference type="GO" id="GO:0005637">
    <property type="term" value="C:nuclear inner membrane"/>
    <property type="evidence" value="ECO:0007669"/>
    <property type="project" value="UniProtKB-SubCell"/>
</dbReference>
<dbReference type="GO" id="GO:0005783">
    <property type="term" value="C:endoplasmic reticulum"/>
    <property type="evidence" value="ECO:0007669"/>
    <property type="project" value="TreeGrafter"/>
</dbReference>
<dbReference type="Pfam" id="PF12949">
    <property type="entry name" value="HeH"/>
    <property type="match status" value="1"/>
</dbReference>
<keyword evidence="3 8" id="KW-0812">Transmembrane</keyword>
<dbReference type="Pfam" id="PF09402">
    <property type="entry name" value="MSC"/>
    <property type="match status" value="1"/>
</dbReference>
<dbReference type="STRING" id="181874.A0A409WQZ8"/>
<evidence type="ECO:0000259" key="9">
    <source>
        <dbReference type="Pfam" id="PF09402"/>
    </source>
</evidence>
<dbReference type="AlphaFoldDB" id="A0A409WQZ8"/>
<feature type="transmembrane region" description="Helical" evidence="8">
    <location>
        <begin position="640"/>
        <end position="662"/>
    </location>
</feature>
<feature type="compositionally biased region" description="Low complexity" evidence="7">
    <location>
        <begin position="209"/>
        <end position="226"/>
    </location>
</feature>
<evidence type="ECO:0000256" key="4">
    <source>
        <dbReference type="ARBA" id="ARBA00022989"/>
    </source>
</evidence>
<dbReference type="EMBL" id="NHTK01005323">
    <property type="protein sequence ID" value="PPQ80965.1"/>
    <property type="molecule type" value="Genomic_DNA"/>
</dbReference>
<feature type="compositionally biased region" description="Low complexity" evidence="7">
    <location>
        <begin position="245"/>
        <end position="257"/>
    </location>
</feature>
<keyword evidence="6" id="KW-0539">Nucleus</keyword>
<name>A0A409WQZ8_9AGAR</name>
<evidence type="ECO:0000256" key="7">
    <source>
        <dbReference type="SAM" id="MobiDB-lite"/>
    </source>
</evidence>
<reference evidence="11 12" key="1">
    <citation type="journal article" date="2018" name="Evol. Lett.">
        <title>Horizontal gene cluster transfer increased hallucinogenic mushroom diversity.</title>
        <authorList>
            <person name="Reynolds H.T."/>
            <person name="Vijayakumar V."/>
            <person name="Gluck-Thaler E."/>
            <person name="Korotkin H.B."/>
            <person name="Matheny P.B."/>
            <person name="Slot J.C."/>
        </authorList>
    </citation>
    <scope>NUCLEOTIDE SEQUENCE [LARGE SCALE GENOMIC DNA]</scope>
    <source>
        <strain evidence="11 12">2629</strain>
    </source>
</reference>
<keyword evidence="4 8" id="KW-1133">Transmembrane helix</keyword>
<dbReference type="PANTHER" id="PTHR47808:SF2">
    <property type="entry name" value="LEM DOMAIN-CONTAINING PROTEIN 2"/>
    <property type="match status" value="1"/>
</dbReference>